<comment type="catalytic activity">
    <reaction evidence="12">
        <text>2 a 1,2-diacyl-sn-glycero-3-phospho-(1'-sn-glycerol) = a cardiolipin + glycerol</text>
        <dbReference type="Rhea" id="RHEA:31451"/>
        <dbReference type="ChEBI" id="CHEBI:17754"/>
        <dbReference type="ChEBI" id="CHEBI:62237"/>
        <dbReference type="ChEBI" id="CHEBI:64716"/>
    </reaction>
</comment>
<dbReference type="STRING" id="96561.Dole_2328"/>
<keyword evidence="4 12" id="KW-0808">Transferase</keyword>
<keyword evidence="5 12" id="KW-0812">Transmembrane</keyword>
<keyword evidence="9 12" id="KW-0472">Membrane</keyword>
<dbReference type="GO" id="GO:0032049">
    <property type="term" value="P:cardiolipin biosynthetic process"/>
    <property type="evidence" value="ECO:0007669"/>
    <property type="project" value="UniProtKB-UniRule"/>
</dbReference>
<evidence type="ECO:0000256" key="5">
    <source>
        <dbReference type="ARBA" id="ARBA00022692"/>
    </source>
</evidence>
<dbReference type="GO" id="GO:0008808">
    <property type="term" value="F:cardiolipin synthase activity"/>
    <property type="evidence" value="ECO:0007669"/>
    <property type="project" value="UniProtKB-UniRule"/>
</dbReference>
<dbReference type="PANTHER" id="PTHR21248:SF22">
    <property type="entry name" value="PHOSPHOLIPASE D"/>
    <property type="match status" value="1"/>
</dbReference>
<dbReference type="HOGENOM" id="CLU_038053_1_1_7"/>
<evidence type="ECO:0000256" key="13">
    <source>
        <dbReference type="NCBIfam" id="TIGR04265"/>
    </source>
</evidence>
<protein>
    <recommendedName>
        <fullName evidence="12 13">Cardiolipin synthase</fullName>
        <shortName evidence="12">CL synthase</shortName>
        <ecNumber evidence="12 13">2.7.8.-</ecNumber>
    </recommendedName>
</protein>
<name>A8ZV42_DESOH</name>
<gene>
    <name evidence="15" type="ordered locus">Dole_2328</name>
</gene>
<dbReference type="AlphaFoldDB" id="A8ZV42"/>
<evidence type="ECO:0000256" key="6">
    <source>
        <dbReference type="ARBA" id="ARBA00022737"/>
    </source>
</evidence>
<evidence type="ECO:0000256" key="3">
    <source>
        <dbReference type="ARBA" id="ARBA00022516"/>
    </source>
</evidence>
<proteinExistence type="inferred from homology"/>
<dbReference type="RefSeq" id="WP_012175744.1">
    <property type="nucleotide sequence ID" value="NC_009943.1"/>
</dbReference>
<feature type="transmembrane region" description="Helical" evidence="12">
    <location>
        <begin position="7"/>
        <end position="25"/>
    </location>
</feature>
<dbReference type="SMART" id="SM00155">
    <property type="entry name" value="PLDc"/>
    <property type="match status" value="2"/>
</dbReference>
<dbReference type="Gene3D" id="3.30.870.10">
    <property type="entry name" value="Endonuclease Chain A"/>
    <property type="match status" value="2"/>
</dbReference>
<dbReference type="OrthoDB" id="9762009at2"/>
<dbReference type="Proteomes" id="UP000008561">
    <property type="component" value="Chromosome"/>
</dbReference>
<keyword evidence="11 12" id="KW-1208">Phospholipid metabolism</keyword>
<dbReference type="HAMAP" id="MF_01916">
    <property type="entry name" value="Cardiolipin_synth_Cls"/>
    <property type="match status" value="1"/>
</dbReference>
<evidence type="ECO:0000256" key="1">
    <source>
        <dbReference type="ARBA" id="ARBA00004651"/>
    </source>
</evidence>
<reference evidence="15 16" key="1">
    <citation type="submission" date="2007-10" db="EMBL/GenBank/DDBJ databases">
        <title>Complete sequence of Desulfococcus oleovorans Hxd3.</title>
        <authorList>
            <consortium name="US DOE Joint Genome Institute"/>
            <person name="Copeland A."/>
            <person name="Lucas S."/>
            <person name="Lapidus A."/>
            <person name="Barry K."/>
            <person name="Glavina del Rio T."/>
            <person name="Dalin E."/>
            <person name="Tice H."/>
            <person name="Pitluck S."/>
            <person name="Kiss H."/>
            <person name="Brettin T."/>
            <person name="Bruce D."/>
            <person name="Detter J.C."/>
            <person name="Han C."/>
            <person name="Schmutz J."/>
            <person name="Larimer F."/>
            <person name="Land M."/>
            <person name="Hauser L."/>
            <person name="Kyrpides N."/>
            <person name="Kim E."/>
            <person name="Wawrik B."/>
            <person name="Richardson P."/>
        </authorList>
    </citation>
    <scope>NUCLEOTIDE SEQUENCE [LARGE SCALE GENOMIC DNA]</scope>
    <source>
        <strain evidence="16">DSM 6200 / JCM 39069 / Hxd3</strain>
    </source>
</reference>
<dbReference type="PANTHER" id="PTHR21248">
    <property type="entry name" value="CARDIOLIPIN SYNTHASE"/>
    <property type="match status" value="1"/>
</dbReference>
<keyword evidence="7 12" id="KW-1133">Transmembrane helix</keyword>
<dbReference type="EMBL" id="CP000859">
    <property type="protein sequence ID" value="ABW68132.1"/>
    <property type="molecule type" value="Genomic_DNA"/>
</dbReference>
<dbReference type="eggNOG" id="COG1502">
    <property type="taxonomic scope" value="Bacteria"/>
</dbReference>
<dbReference type="InterPro" id="IPR030874">
    <property type="entry name" value="Cardiolipin_synth_Firmi"/>
</dbReference>
<feature type="active site" evidence="12">
    <location>
        <position position="398"/>
    </location>
</feature>
<dbReference type="InterPro" id="IPR001736">
    <property type="entry name" value="PLipase_D/transphosphatidylase"/>
</dbReference>
<dbReference type="SUPFAM" id="SSF56024">
    <property type="entry name" value="Phospholipase D/nuclease"/>
    <property type="match status" value="2"/>
</dbReference>
<evidence type="ECO:0000256" key="4">
    <source>
        <dbReference type="ARBA" id="ARBA00022679"/>
    </source>
</evidence>
<accession>A8ZV42</accession>
<keyword evidence="2 12" id="KW-1003">Cell membrane</keyword>
<dbReference type="CDD" id="cd09110">
    <property type="entry name" value="PLDc_CLS_1"/>
    <property type="match status" value="1"/>
</dbReference>
<organism evidence="15 16">
    <name type="scientific">Desulfosudis oleivorans (strain DSM 6200 / JCM 39069 / Hxd3)</name>
    <name type="common">Desulfococcus oleovorans</name>
    <dbReference type="NCBI Taxonomy" id="96561"/>
    <lineage>
        <taxon>Bacteria</taxon>
        <taxon>Pseudomonadati</taxon>
        <taxon>Thermodesulfobacteriota</taxon>
        <taxon>Desulfobacteria</taxon>
        <taxon>Desulfobacterales</taxon>
        <taxon>Desulfosudaceae</taxon>
        <taxon>Desulfosudis</taxon>
    </lineage>
</organism>
<keyword evidence="16" id="KW-1185">Reference proteome</keyword>
<comment type="subcellular location">
    <subcellularLocation>
        <location evidence="12">Cell inner membrane</location>
        <topology evidence="12">Multi-pass membrane protein</topology>
    </subcellularLocation>
    <subcellularLocation>
        <location evidence="1">Cell membrane</location>
        <topology evidence="1">Multi-pass membrane protein</topology>
    </subcellularLocation>
</comment>
<dbReference type="InterPro" id="IPR027379">
    <property type="entry name" value="CLS_N"/>
</dbReference>
<keyword evidence="12" id="KW-0997">Cell inner membrane</keyword>
<dbReference type="GO" id="GO:0005886">
    <property type="term" value="C:plasma membrane"/>
    <property type="evidence" value="ECO:0007669"/>
    <property type="project" value="UniProtKB-SubCell"/>
</dbReference>
<keyword evidence="3 12" id="KW-0444">Lipid biosynthesis</keyword>
<dbReference type="EC" id="2.7.8.-" evidence="12 13"/>
<feature type="domain" description="PLD phosphodiesterase" evidence="14">
    <location>
        <begin position="393"/>
        <end position="420"/>
    </location>
</feature>
<feature type="transmembrane region" description="Helical" evidence="12">
    <location>
        <begin position="31"/>
        <end position="54"/>
    </location>
</feature>
<evidence type="ECO:0000256" key="8">
    <source>
        <dbReference type="ARBA" id="ARBA00023098"/>
    </source>
</evidence>
<sequence length="480" mass="55289">MVPWDTILIVALYIYIAVTIVYLLLDNRETASTLSWLLVFIFLPVLGLVVYFLVGRGMRKKTTRTLVRQDLETRLQDSHESLVTQQKDEADALHVRYPSPETRKLIRLLDRNSDSILTRHNELSVFFNGQEKFEVLFNDLMRARHYIHMEYFIWKADDLTEMVVAVLKEKAVQGVAVRVLYDAVGNYLSGRYLRRLRRAGIQIYPYYNFVSPLKIHTLNYRNHRKVVVIDGETGYLGGMNMGQEYVDGGKRFPVWRDTHIRIQGEAVAVLEEVFAVSWFNTTGETIDVKAFVPQPPPDITHIQITTSGPDSQWHSIKQVYFLLISSAENSVFIQTPYFIPDASILMALKTAALSGIDVRIMLTGMLDKRVPYWAALTYIEELLQAGVRFYYYTEGFMHAKTIVVDSLCCSVGTANMDIRSFELNYEINALIYDANVAKVFEAMFRKDLAAAREFTLEDYSRMSRLKKFRNSLARLFAPLL</sequence>
<evidence type="ECO:0000313" key="15">
    <source>
        <dbReference type="EMBL" id="ABW68132.1"/>
    </source>
</evidence>
<feature type="active site" evidence="12">
    <location>
        <position position="225"/>
    </location>
</feature>
<dbReference type="KEGG" id="dol:Dole_2328"/>
<evidence type="ECO:0000259" key="14">
    <source>
        <dbReference type="PROSITE" id="PS50035"/>
    </source>
</evidence>
<keyword evidence="10 12" id="KW-0594">Phospholipid biosynthesis</keyword>
<feature type="active site" evidence="12">
    <location>
        <position position="405"/>
    </location>
</feature>
<dbReference type="InterPro" id="IPR022924">
    <property type="entry name" value="Cardiolipin_synthase"/>
</dbReference>
<dbReference type="InterPro" id="IPR025202">
    <property type="entry name" value="PLD-like_dom"/>
</dbReference>
<evidence type="ECO:0000256" key="11">
    <source>
        <dbReference type="ARBA" id="ARBA00023264"/>
    </source>
</evidence>
<evidence type="ECO:0000256" key="10">
    <source>
        <dbReference type="ARBA" id="ARBA00023209"/>
    </source>
</evidence>
<comment type="function">
    <text evidence="12">Catalyzes the reversible phosphatidyl group transfer from one phosphatidylglycerol molecule to another to form cardiolipin (CL) (diphosphatidylglycerol) and glycerol.</text>
</comment>
<evidence type="ECO:0000256" key="12">
    <source>
        <dbReference type="HAMAP-Rule" id="MF_01916"/>
    </source>
</evidence>
<evidence type="ECO:0000313" key="16">
    <source>
        <dbReference type="Proteomes" id="UP000008561"/>
    </source>
</evidence>
<keyword evidence="6" id="KW-0677">Repeat</keyword>
<feature type="active site" evidence="12">
    <location>
        <position position="223"/>
    </location>
</feature>
<evidence type="ECO:0000256" key="9">
    <source>
        <dbReference type="ARBA" id="ARBA00023136"/>
    </source>
</evidence>
<dbReference type="Pfam" id="PF13396">
    <property type="entry name" value="PLDc_N"/>
    <property type="match status" value="1"/>
</dbReference>
<dbReference type="NCBIfam" id="TIGR04265">
    <property type="entry name" value="bac_cardiolipin"/>
    <property type="match status" value="1"/>
</dbReference>
<feature type="domain" description="PLD phosphodiesterase" evidence="14">
    <location>
        <begin position="218"/>
        <end position="245"/>
    </location>
</feature>
<dbReference type="Pfam" id="PF13091">
    <property type="entry name" value="PLDc_2"/>
    <property type="match status" value="2"/>
</dbReference>
<comment type="similarity">
    <text evidence="12">Belongs to the phospholipase D family. Cardiolipin synthase subfamily.</text>
</comment>
<dbReference type="CDD" id="cd09112">
    <property type="entry name" value="PLDc_CLS_2"/>
    <property type="match status" value="1"/>
</dbReference>
<feature type="active site" evidence="12">
    <location>
        <position position="230"/>
    </location>
</feature>
<keyword evidence="8 12" id="KW-0443">Lipid metabolism</keyword>
<feature type="active site" evidence="12">
    <location>
        <position position="400"/>
    </location>
</feature>
<evidence type="ECO:0000256" key="7">
    <source>
        <dbReference type="ARBA" id="ARBA00022989"/>
    </source>
</evidence>
<dbReference type="PROSITE" id="PS50035">
    <property type="entry name" value="PLD"/>
    <property type="match status" value="2"/>
</dbReference>
<evidence type="ECO:0000256" key="2">
    <source>
        <dbReference type="ARBA" id="ARBA00022475"/>
    </source>
</evidence>